<dbReference type="PROSITE" id="PS51340">
    <property type="entry name" value="MOSC"/>
    <property type="match status" value="1"/>
</dbReference>
<reference evidence="2 3" key="1">
    <citation type="journal article" date="2018" name="Mol. Biol. Evol.">
        <title>Broad Genomic Sampling Reveals a Smut Pathogenic Ancestry of the Fungal Clade Ustilaginomycotina.</title>
        <authorList>
            <person name="Kijpornyongpan T."/>
            <person name="Mondo S.J."/>
            <person name="Barry K."/>
            <person name="Sandor L."/>
            <person name="Lee J."/>
            <person name="Lipzen A."/>
            <person name="Pangilinan J."/>
            <person name="LaButti K."/>
            <person name="Hainaut M."/>
            <person name="Henrissat B."/>
            <person name="Grigoriev I.V."/>
            <person name="Spatafora J.W."/>
            <person name="Aime M.C."/>
        </authorList>
    </citation>
    <scope>NUCLEOTIDE SEQUENCE [LARGE SCALE GENOMIC DNA]</scope>
    <source>
        <strain evidence="2 3">MCA 5214</strain>
    </source>
</reference>
<gene>
    <name evidence="2" type="ORF">BDZ90DRAFT_272911</name>
</gene>
<dbReference type="GeneID" id="37030605"/>
<dbReference type="GO" id="GO:0030170">
    <property type="term" value="F:pyridoxal phosphate binding"/>
    <property type="evidence" value="ECO:0007669"/>
    <property type="project" value="InterPro"/>
</dbReference>
<dbReference type="OrthoDB" id="17255at2759"/>
<evidence type="ECO:0000313" key="2">
    <source>
        <dbReference type="EMBL" id="PWN30445.1"/>
    </source>
</evidence>
<protein>
    <recommendedName>
        <fullName evidence="1">MOSC domain-containing protein</fullName>
    </recommendedName>
</protein>
<dbReference type="Pfam" id="PF03476">
    <property type="entry name" value="MOSC_N"/>
    <property type="match status" value="1"/>
</dbReference>
<dbReference type="InterPro" id="IPR005303">
    <property type="entry name" value="MOCOS_middle"/>
</dbReference>
<dbReference type="SUPFAM" id="SSF141673">
    <property type="entry name" value="MOSC N-terminal domain-like"/>
    <property type="match status" value="1"/>
</dbReference>
<dbReference type="Proteomes" id="UP000245884">
    <property type="component" value="Unassembled WGS sequence"/>
</dbReference>
<evidence type="ECO:0000313" key="3">
    <source>
        <dbReference type="Proteomes" id="UP000245884"/>
    </source>
</evidence>
<evidence type="ECO:0000259" key="1">
    <source>
        <dbReference type="PROSITE" id="PS51340"/>
    </source>
</evidence>
<dbReference type="STRING" id="1569628.A0A316V4S5"/>
<feature type="domain" description="MOSC" evidence="1">
    <location>
        <begin position="230"/>
        <end position="477"/>
    </location>
</feature>
<dbReference type="RefSeq" id="XP_025365057.1">
    <property type="nucleotide sequence ID" value="XM_025508782.1"/>
</dbReference>
<dbReference type="InterPro" id="IPR005302">
    <property type="entry name" value="MoCF_Sase_C"/>
</dbReference>
<sequence length="484" mass="53980">MITTPWGSAPSRSPDPPWQRLLDRINCLRNGGEDCRQSFHIHLAILSLVLTLALFRKALVAGPLKAKSLPPRLKSRAVVDDILVHPVKSCAAISLEKARIGRKGLELDRRWMVVRRGKEEGKWDKISLREEPRLTLIQPSIEADGLHLSLSAQARLPDGAQPSLPPIAIPYRTTRDNCVEVLPSVAMWGDSADGLVVPLLPSSSSPQWSKSPSSWLSHFLGYEVRLIQFAPLDPSTEGERRAFPIYKDAHLAGKAEQARMRSDPQPLEWQDEYPLLVASKESLGDLQERIADAGKAEDGSDGRGGRGVSEKMFSREKWKERAGKGEADWLNIRRFRANIVLRGVDDNAESQEGAAAAKANRSIRPWEEDQWTRIDFPLPSSSSSPPETTTPCLHLVARCERCLLTTVDPITGEKQDAGVPLAFLRKDERSHLVKHMKEKGGHGRKGPIFGMYAIPGMGEEEGEEGFEVQKGMEVICWWRREVEE</sequence>
<dbReference type="GO" id="GO:0003824">
    <property type="term" value="F:catalytic activity"/>
    <property type="evidence" value="ECO:0007669"/>
    <property type="project" value="InterPro"/>
</dbReference>
<dbReference type="GO" id="GO:0030151">
    <property type="term" value="F:molybdenum ion binding"/>
    <property type="evidence" value="ECO:0007669"/>
    <property type="project" value="InterPro"/>
</dbReference>
<dbReference type="AlphaFoldDB" id="A0A316V4S5"/>
<organism evidence="2 3">
    <name type="scientific">Jaminaea rosea</name>
    <dbReference type="NCBI Taxonomy" id="1569628"/>
    <lineage>
        <taxon>Eukaryota</taxon>
        <taxon>Fungi</taxon>
        <taxon>Dikarya</taxon>
        <taxon>Basidiomycota</taxon>
        <taxon>Ustilaginomycotina</taxon>
        <taxon>Exobasidiomycetes</taxon>
        <taxon>Microstromatales</taxon>
        <taxon>Microstromatales incertae sedis</taxon>
        <taxon>Jaminaea</taxon>
    </lineage>
</organism>
<keyword evidence="3" id="KW-1185">Reference proteome</keyword>
<dbReference type="EMBL" id="KZ819662">
    <property type="protein sequence ID" value="PWN30445.1"/>
    <property type="molecule type" value="Genomic_DNA"/>
</dbReference>
<name>A0A316V4S5_9BASI</name>
<proteinExistence type="predicted"/>
<accession>A0A316V4S5</accession>